<dbReference type="OrthoDB" id="1937934at2759"/>
<keyword evidence="2" id="KW-0694">RNA-binding</keyword>
<evidence type="ECO:0000259" key="4">
    <source>
        <dbReference type="SMART" id="SM00322"/>
    </source>
</evidence>
<feature type="region of interest" description="Disordered" evidence="3">
    <location>
        <begin position="336"/>
        <end position="389"/>
    </location>
</feature>
<accession>A0A6A6D8Q3</accession>
<dbReference type="EMBL" id="ML994762">
    <property type="protein sequence ID" value="KAF2174868.1"/>
    <property type="molecule type" value="Genomic_DNA"/>
</dbReference>
<dbReference type="Pfam" id="PF00013">
    <property type="entry name" value="KH_1"/>
    <property type="match status" value="3"/>
</dbReference>
<feature type="compositionally biased region" description="Basic and acidic residues" evidence="3">
    <location>
        <begin position="63"/>
        <end position="73"/>
    </location>
</feature>
<dbReference type="Gene3D" id="3.30.1370.10">
    <property type="entry name" value="K Homology domain, type 1"/>
    <property type="match status" value="3"/>
</dbReference>
<feature type="compositionally biased region" description="Basic and acidic residues" evidence="3">
    <location>
        <begin position="29"/>
        <end position="44"/>
    </location>
</feature>
<feature type="region of interest" description="Disordered" evidence="3">
    <location>
        <begin position="1"/>
        <end position="95"/>
    </location>
</feature>
<dbReference type="InterPro" id="IPR004088">
    <property type="entry name" value="KH_dom_type_1"/>
</dbReference>
<gene>
    <name evidence="5" type="ORF">K469DRAFT_612847</name>
</gene>
<dbReference type="SUPFAM" id="SSF54791">
    <property type="entry name" value="Eukaryotic type KH-domain (KH-domain type I)"/>
    <property type="match status" value="3"/>
</dbReference>
<dbReference type="Proteomes" id="UP000800200">
    <property type="component" value="Unassembled WGS sequence"/>
</dbReference>
<feature type="compositionally biased region" description="Low complexity" evidence="3">
    <location>
        <begin position="357"/>
        <end position="368"/>
    </location>
</feature>
<feature type="domain" description="K Homology" evidence="4">
    <location>
        <begin position="419"/>
        <end position="489"/>
    </location>
</feature>
<dbReference type="AlphaFoldDB" id="A0A6A6D8Q3"/>
<dbReference type="InterPro" id="IPR004087">
    <property type="entry name" value="KH_dom"/>
</dbReference>
<feature type="compositionally biased region" description="Low complexity" evidence="3">
    <location>
        <begin position="18"/>
        <end position="28"/>
    </location>
</feature>
<dbReference type="InterPro" id="IPR036612">
    <property type="entry name" value="KH_dom_type_1_sf"/>
</dbReference>
<dbReference type="PANTHER" id="PTHR10288">
    <property type="entry name" value="KH DOMAIN CONTAINING RNA BINDING PROTEIN"/>
    <property type="match status" value="1"/>
</dbReference>
<dbReference type="PROSITE" id="PS50084">
    <property type="entry name" value="KH_TYPE_1"/>
    <property type="match status" value="3"/>
</dbReference>
<reference evidence="5" key="1">
    <citation type="journal article" date="2020" name="Stud. Mycol.">
        <title>101 Dothideomycetes genomes: a test case for predicting lifestyles and emergence of pathogens.</title>
        <authorList>
            <person name="Haridas S."/>
            <person name="Albert R."/>
            <person name="Binder M."/>
            <person name="Bloem J."/>
            <person name="Labutti K."/>
            <person name="Salamov A."/>
            <person name="Andreopoulos B."/>
            <person name="Baker S."/>
            <person name="Barry K."/>
            <person name="Bills G."/>
            <person name="Bluhm B."/>
            <person name="Cannon C."/>
            <person name="Castanera R."/>
            <person name="Culley D."/>
            <person name="Daum C."/>
            <person name="Ezra D."/>
            <person name="Gonzalez J."/>
            <person name="Henrissat B."/>
            <person name="Kuo A."/>
            <person name="Liang C."/>
            <person name="Lipzen A."/>
            <person name="Lutzoni F."/>
            <person name="Magnuson J."/>
            <person name="Mondo S."/>
            <person name="Nolan M."/>
            <person name="Ohm R."/>
            <person name="Pangilinan J."/>
            <person name="Park H.-J."/>
            <person name="Ramirez L."/>
            <person name="Alfaro M."/>
            <person name="Sun H."/>
            <person name="Tritt A."/>
            <person name="Yoshinaga Y."/>
            <person name="Zwiers L.-H."/>
            <person name="Turgeon B."/>
            <person name="Goodwin S."/>
            <person name="Spatafora J."/>
            <person name="Crous P."/>
            <person name="Grigoriev I."/>
        </authorList>
    </citation>
    <scope>NUCLEOTIDE SEQUENCE</scope>
    <source>
        <strain evidence="5">CBS 207.26</strain>
    </source>
</reference>
<feature type="domain" description="K Homology" evidence="4">
    <location>
        <begin position="213"/>
        <end position="284"/>
    </location>
</feature>
<evidence type="ECO:0000256" key="3">
    <source>
        <dbReference type="SAM" id="MobiDB-lite"/>
    </source>
</evidence>
<keyword evidence="1" id="KW-0677">Repeat</keyword>
<protein>
    <submittedName>
        <fullName evidence="5">Eukaryotic type KH-domain (KH-domain type I)</fullName>
    </submittedName>
</protein>
<evidence type="ECO:0000256" key="2">
    <source>
        <dbReference type="PROSITE-ProRule" id="PRU00117"/>
    </source>
</evidence>
<dbReference type="CDD" id="cd22439">
    <property type="entry name" value="KH-I_PCBP_rpt3"/>
    <property type="match status" value="1"/>
</dbReference>
<name>A0A6A6D8Q3_9PEZI</name>
<proteinExistence type="predicted"/>
<evidence type="ECO:0000313" key="6">
    <source>
        <dbReference type="Proteomes" id="UP000800200"/>
    </source>
</evidence>
<sequence>MSASPTIAASSAKRPLEEPSSPSGPSDQPEAKRPALDKMVKEDTAAEDISTAEPVKAQSIAAEDIKQDAKDDTGVATQNGATDGQGDTIVPDAPTTVPSAAAILDVQPIQSTSGANGRPVNQTQHQDESSWLHLRACISTTEAATIIGKGGENVTQIRRMSGAKCTVSDYSRGAVERILTVSGHVDAVSKAFGLIVRTLNLEDLETASTGQSKTYPMRLLIPNILIGSIIGKSGVRIREIQEASNAKLNASDTMLPNSGERSLVVLGVADAVHIAVYYVAQTLVEQLNERFGGPAASQYATRSGVQANVVPGGMSVQPYVPQPAGGQYGHPDTYRRHTNHAQRTPANPYGMAYLHGQPPQQQQQQQQQAAMPYGAGSPARGHYGGVGPQQPQYAGHHVAQPAPHGAVAANPAMPAMPGQPMTQQIYIPNDMVGAIIGKGGAKINEIRQLSGSVIKINEPQDNSNERLVTITGTQECNQMALYMLYSRLESEKHRI</sequence>
<evidence type="ECO:0000313" key="5">
    <source>
        <dbReference type="EMBL" id="KAF2174868.1"/>
    </source>
</evidence>
<keyword evidence="6" id="KW-1185">Reference proteome</keyword>
<dbReference type="CDD" id="cd22455">
    <property type="entry name" value="KH-I_Rnc1_rpt1"/>
    <property type="match status" value="1"/>
</dbReference>
<dbReference type="SMART" id="SM00322">
    <property type="entry name" value="KH"/>
    <property type="match status" value="3"/>
</dbReference>
<feature type="domain" description="K Homology" evidence="4">
    <location>
        <begin position="130"/>
        <end position="200"/>
    </location>
</feature>
<organism evidence="5 6">
    <name type="scientific">Zopfia rhizophila CBS 207.26</name>
    <dbReference type="NCBI Taxonomy" id="1314779"/>
    <lineage>
        <taxon>Eukaryota</taxon>
        <taxon>Fungi</taxon>
        <taxon>Dikarya</taxon>
        <taxon>Ascomycota</taxon>
        <taxon>Pezizomycotina</taxon>
        <taxon>Dothideomycetes</taxon>
        <taxon>Dothideomycetes incertae sedis</taxon>
        <taxon>Zopfiaceae</taxon>
        <taxon>Zopfia</taxon>
    </lineage>
</organism>
<dbReference type="GO" id="GO:0003723">
    <property type="term" value="F:RNA binding"/>
    <property type="evidence" value="ECO:0007669"/>
    <property type="project" value="UniProtKB-UniRule"/>
</dbReference>
<evidence type="ECO:0000256" key="1">
    <source>
        <dbReference type="ARBA" id="ARBA00022737"/>
    </source>
</evidence>